<dbReference type="PROSITE" id="PS00687">
    <property type="entry name" value="ALDEHYDE_DEHYDR_GLU"/>
    <property type="match status" value="1"/>
</dbReference>
<keyword evidence="1 3" id="KW-0560">Oxidoreductase</keyword>
<dbReference type="Gene3D" id="3.40.605.10">
    <property type="entry name" value="Aldehyde Dehydrogenase, Chain A, domain 1"/>
    <property type="match status" value="1"/>
</dbReference>
<dbReference type="SUPFAM" id="SSF53720">
    <property type="entry name" value="ALDH-like"/>
    <property type="match status" value="1"/>
</dbReference>
<comment type="similarity">
    <text evidence="3">Belongs to the aldehyde dehydrogenase family.</text>
</comment>
<evidence type="ECO:0000313" key="6">
    <source>
        <dbReference type="Proteomes" id="UP001596380"/>
    </source>
</evidence>
<dbReference type="InterPro" id="IPR016161">
    <property type="entry name" value="Ald_DH/histidinol_DH"/>
</dbReference>
<evidence type="ECO:0000256" key="3">
    <source>
        <dbReference type="RuleBase" id="RU003345"/>
    </source>
</evidence>
<dbReference type="Pfam" id="PF00171">
    <property type="entry name" value="Aldedh"/>
    <property type="match status" value="1"/>
</dbReference>
<accession>A0ABW2CLV6</accession>
<name>A0ABW2CLV6_9ACTN</name>
<dbReference type="Gene3D" id="3.40.309.10">
    <property type="entry name" value="Aldehyde Dehydrogenase, Chain A, domain 2"/>
    <property type="match status" value="1"/>
</dbReference>
<dbReference type="EMBL" id="JBHSXS010000012">
    <property type="protein sequence ID" value="MFC6882250.1"/>
    <property type="molecule type" value="Genomic_DNA"/>
</dbReference>
<dbReference type="Proteomes" id="UP001596380">
    <property type="component" value="Unassembled WGS sequence"/>
</dbReference>
<reference evidence="6" key="1">
    <citation type="journal article" date="2019" name="Int. J. Syst. Evol. Microbiol.">
        <title>The Global Catalogue of Microorganisms (GCM) 10K type strain sequencing project: providing services to taxonomists for standard genome sequencing and annotation.</title>
        <authorList>
            <consortium name="The Broad Institute Genomics Platform"/>
            <consortium name="The Broad Institute Genome Sequencing Center for Infectious Disease"/>
            <person name="Wu L."/>
            <person name="Ma J."/>
        </authorList>
    </citation>
    <scope>NUCLEOTIDE SEQUENCE [LARGE SCALE GENOMIC DNA]</scope>
    <source>
        <strain evidence="6">JCM 3369</strain>
    </source>
</reference>
<dbReference type="InterPro" id="IPR015590">
    <property type="entry name" value="Aldehyde_DH_dom"/>
</dbReference>
<sequence>MHGRLHINGEWCDAAGGAVFTTYDPATGRPLGTCADAGPDDVDRAVAAARAALADPEWAAMPPNARARLLWRLADLVEESAAELAELETRDQGQPLGVARSVSVAGAAEHFRYFAGWCTKIEGAVSPVSFPDTLHYVRREPVGVCALITPWNFPLMIAAWKLAPALACGNTVILKPAEQTPLTSVRLAGLCERAGFPPGAVNLLTGGPATGRALVAHPDVDKVSFTGSGEVGREIVRGSAGNLKRVTLELGGKAPSVVARDADIDAAVAGNLQGALLNSGQVCAAYSRMYVDRRRADEFTGKLAAAAAGLRLGPGLDPATQLGPLVSLEHLERVDSYVRAGRAEGAQLVTGGERAGGPLEDGFFYRPTVFGAVTDGMAVAREEIFGPVLPVLAYDDPEELAHRANGTEFGLAASLWTRDLATAHRLAADIKAGAVFVNMLPVPDAAAPWGGFKSSGWGREMGPYAIDAYTEVKGVWLHLPTP</sequence>
<dbReference type="PANTHER" id="PTHR11699">
    <property type="entry name" value="ALDEHYDE DEHYDROGENASE-RELATED"/>
    <property type="match status" value="1"/>
</dbReference>
<organism evidence="5 6">
    <name type="scientific">Actinomadura yumaensis</name>
    <dbReference type="NCBI Taxonomy" id="111807"/>
    <lineage>
        <taxon>Bacteria</taxon>
        <taxon>Bacillati</taxon>
        <taxon>Actinomycetota</taxon>
        <taxon>Actinomycetes</taxon>
        <taxon>Streptosporangiales</taxon>
        <taxon>Thermomonosporaceae</taxon>
        <taxon>Actinomadura</taxon>
    </lineage>
</organism>
<comment type="caution">
    <text evidence="5">The sequence shown here is derived from an EMBL/GenBank/DDBJ whole genome shotgun (WGS) entry which is preliminary data.</text>
</comment>
<dbReference type="InterPro" id="IPR016162">
    <property type="entry name" value="Ald_DH_N"/>
</dbReference>
<feature type="domain" description="Aldehyde dehydrogenase" evidence="4">
    <location>
        <begin position="11"/>
        <end position="474"/>
    </location>
</feature>
<proteinExistence type="inferred from homology"/>
<dbReference type="RefSeq" id="WP_160822665.1">
    <property type="nucleotide sequence ID" value="NZ_JBHSXE010000001.1"/>
</dbReference>
<protein>
    <submittedName>
        <fullName evidence="5">Aldehyde dehydrogenase family protein</fullName>
    </submittedName>
</protein>
<evidence type="ECO:0000256" key="1">
    <source>
        <dbReference type="ARBA" id="ARBA00023002"/>
    </source>
</evidence>
<evidence type="ECO:0000256" key="2">
    <source>
        <dbReference type="PROSITE-ProRule" id="PRU10007"/>
    </source>
</evidence>
<gene>
    <name evidence="5" type="ORF">ACFQKB_21025</name>
</gene>
<keyword evidence="6" id="KW-1185">Reference proteome</keyword>
<dbReference type="InterPro" id="IPR016160">
    <property type="entry name" value="Ald_DH_CS_CYS"/>
</dbReference>
<dbReference type="InterPro" id="IPR029510">
    <property type="entry name" value="Ald_DH_CS_GLU"/>
</dbReference>
<evidence type="ECO:0000259" key="4">
    <source>
        <dbReference type="Pfam" id="PF00171"/>
    </source>
</evidence>
<dbReference type="PROSITE" id="PS00070">
    <property type="entry name" value="ALDEHYDE_DEHYDR_CYS"/>
    <property type="match status" value="1"/>
</dbReference>
<dbReference type="InterPro" id="IPR016163">
    <property type="entry name" value="Ald_DH_C"/>
</dbReference>
<feature type="active site" evidence="2">
    <location>
        <position position="249"/>
    </location>
</feature>
<evidence type="ECO:0000313" key="5">
    <source>
        <dbReference type="EMBL" id="MFC6882250.1"/>
    </source>
</evidence>